<evidence type="ECO:0000256" key="1">
    <source>
        <dbReference type="SAM" id="MobiDB-lite"/>
    </source>
</evidence>
<sequence length="24" mass="2722">MTHRLKHKDSKCPKAKGDEAQKAN</sequence>
<name>A0A1R3JXR8_COCAP</name>
<dbReference type="AlphaFoldDB" id="A0A1R3JXR8"/>
<dbReference type="Gramene" id="OMO99604">
    <property type="protein sequence ID" value="OMO99604"/>
    <property type="gene ID" value="CCACVL1_03712"/>
</dbReference>
<evidence type="ECO:0000313" key="3">
    <source>
        <dbReference type="Proteomes" id="UP000188268"/>
    </source>
</evidence>
<comment type="caution">
    <text evidence="2">The sequence shown here is derived from an EMBL/GenBank/DDBJ whole genome shotgun (WGS) entry which is preliminary data.</text>
</comment>
<dbReference type="EMBL" id="AWWV01006830">
    <property type="protein sequence ID" value="OMO99604.1"/>
    <property type="molecule type" value="Genomic_DNA"/>
</dbReference>
<organism evidence="2 3">
    <name type="scientific">Corchorus capsularis</name>
    <name type="common">Jute</name>
    <dbReference type="NCBI Taxonomy" id="210143"/>
    <lineage>
        <taxon>Eukaryota</taxon>
        <taxon>Viridiplantae</taxon>
        <taxon>Streptophyta</taxon>
        <taxon>Embryophyta</taxon>
        <taxon>Tracheophyta</taxon>
        <taxon>Spermatophyta</taxon>
        <taxon>Magnoliopsida</taxon>
        <taxon>eudicotyledons</taxon>
        <taxon>Gunneridae</taxon>
        <taxon>Pentapetalae</taxon>
        <taxon>rosids</taxon>
        <taxon>malvids</taxon>
        <taxon>Malvales</taxon>
        <taxon>Malvaceae</taxon>
        <taxon>Grewioideae</taxon>
        <taxon>Apeibeae</taxon>
        <taxon>Corchorus</taxon>
    </lineage>
</organism>
<evidence type="ECO:0000313" key="2">
    <source>
        <dbReference type="EMBL" id="OMO99604.1"/>
    </source>
</evidence>
<reference evidence="2 3" key="1">
    <citation type="submission" date="2013-09" db="EMBL/GenBank/DDBJ databases">
        <title>Corchorus capsularis genome sequencing.</title>
        <authorList>
            <person name="Alam M."/>
            <person name="Haque M.S."/>
            <person name="Islam M.S."/>
            <person name="Emdad E.M."/>
            <person name="Islam M.M."/>
            <person name="Ahmed B."/>
            <person name="Halim A."/>
            <person name="Hossen Q.M.M."/>
            <person name="Hossain M.Z."/>
            <person name="Ahmed R."/>
            <person name="Khan M.M."/>
            <person name="Islam R."/>
            <person name="Rashid M.M."/>
            <person name="Khan S.A."/>
            <person name="Rahman M.S."/>
            <person name="Alam M."/>
        </authorList>
    </citation>
    <scope>NUCLEOTIDE SEQUENCE [LARGE SCALE GENOMIC DNA]</scope>
    <source>
        <strain evidence="3">cv. CVL-1</strain>
        <tissue evidence="2">Whole seedling</tissue>
    </source>
</reference>
<dbReference type="Proteomes" id="UP000188268">
    <property type="component" value="Unassembled WGS sequence"/>
</dbReference>
<keyword evidence="3" id="KW-1185">Reference proteome</keyword>
<accession>A0A1R3JXR8</accession>
<feature type="compositionally biased region" description="Basic and acidic residues" evidence="1">
    <location>
        <begin position="10"/>
        <end position="24"/>
    </location>
</feature>
<gene>
    <name evidence="2" type="ORF">CCACVL1_03712</name>
</gene>
<protein>
    <submittedName>
        <fullName evidence="2">Uncharacterized protein</fullName>
    </submittedName>
</protein>
<proteinExistence type="predicted"/>
<feature type="region of interest" description="Disordered" evidence="1">
    <location>
        <begin position="1"/>
        <end position="24"/>
    </location>
</feature>